<evidence type="ECO:0000313" key="2">
    <source>
        <dbReference type="Proteomes" id="UP001525890"/>
    </source>
</evidence>
<protein>
    <submittedName>
        <fullName evidence="1">Uncharacterized protein</fullName>
    </submittedName>
</protein>
<accession>A0ABT2MZL4</accession>
<dbReference type="EMBL" id="JAMXFF010000080">
    <property type="protein sequence ID" value="MCT7970199.1"/>
    <property type="molecule type" value="Genomic_DNA"/>
</dbReference>
<organism evidence="1 2">
    <name type="scientific">Laspinema palackyanum D2a</name>
    <dbReference type="NCBI Taxonomy" id="2953684"/>
    <lineage>
        <taxon>Bacteria</taxon>
        <taxon>Bacillati</taxon>
        <taxon>Cyanobacteriota</taxon>
        <taxon>Cyanophyceae</taxon>
        <taxon>Oscillatoriophycideae</taxon>
        <taxon>Oscillatoriales</taxon>
        <taxon>Laspinemataceae</taxon>
        <taxon>Laspinema</taxon>
        <taxon>Laspinema palackyanum</taxon>
    </lineage>
</organism>
<evidence type="ECO:0000313" key="1">
    <source>
        <dbReference type="EMBL" id="MCT7970199.1"/>
    </source>
</evidence>
<keyword evidence="2" id="KW-1185">Reference proteome</keyword>
<gene>
    <name evidence="1" type="ORF">NG799_28185</name>
</gene>
<sequence length="140" mass="16305">MKLDKKSVPKVISLLLMLANLRIKSFPKILGIIESILQSNGQIYEDSILEHLEDFLVELKTREMENSYLISWIVYFIKSNKLENKLKDKTHSFENPIVKTIHEDTLTFFNDCSDFKIFSDVATVSKNITLLEHLDVFKPQ</sequence>
<dbReference type="Proteomes" id="UP001525890">
    <property type="component" value="Unassembled WGS sequence"/>
</dbReference>
<reference evidence="1 2" key="1">
    <citation type="journal article" date="2022" name="Front. Microbiol.">
        <title>High genomic differentiation and limited gene flow indicate recent cryptic speciation within the genus Laspinema (cyanobacteria).</title>
        <authorList>
            <person name="Stanojkovic A."/>
            <person name="Skoupy S."/>
            <person name="Skaloud P."/>
            <person name="Dvorak P."/>
        </authorList>
    </citation>
    <scope>NUCLEOTIDE SEQUENCE [LARGE SCALE GENOMIC DNA]</scope>
    <source>
        <strain evidence="1 2">D2a</strain>
    </source>
</reference>
<proteinExistence type="predicted"/>
<dbReference type="RefSeq" id="WP_368009623.1">
    <property type="nucleotide sequence ID" value="NZ_JAMXFF010000080.1"/>
</dbReference>
<name>A0ABT2MZL4_9CYAN</name>
<comment type="caution">
    <text evidence="1">The sequence shown here is derived from an EMBL/GenBank/DDBJ whole genome shotgun (WGS) entry which is preliminary data.</text>
</comment>